<dbReference type="EMBL" id="LR862130">
    <property type="protein sequence ID" value="CAD1829823.1"/>
    <property type="molecule type" value="Genomic_DNA"/>
</dbReference>
<reference evidence="2" key="1">
    <citation type="submission" date="2020-07" db="EMBL/GenBank/DDBJ databases">
        <authorList>
            <person name="Lin J."/>
        </authorList>
    </citation>
    <scope>NUCLEOTIDE SEQUENCE</scope>
</reference>
<name>A0A6V7PGG0_ANACO</name>
<keyword evidence="1" id="KW-1133">Transmembrane helix</keyword>
<keyword evidence="1" id="KW-0812">Transmembrane</keyword>
<proteinExistence type="predicted"/>
<accession>A0A6V7PGG0</accession>
<keyword evidence="1" id="KW-0472">Membrane</keyword>
<feature type="transmembrane region" description="Helical" evidence="1">
    <location>
        <begin position="12"/>
        <end position="40"/>
    </location>
</feature>
<sequence>MAARRRTPLPPLFAMGILLLPVLHPLLSFLAIILTASGLIGHLMPIASCPVAGGHVGPSHVRNGVRLGGLSHVRNGLELLGLMVSTNDPTSGIRARGHGFDSRMLQMCAGTGGGIVGLNRPASCLWREAMLGRVMFEMA</sequence>
<evidence type="ECO:0000256" key="1">
    <source>
        <dbReference type="SAM" id="Phobius"/>
    </source>
</evidence>
<organism evidence="2">
    <name type="scientific">Ananas comosus var. bracteatus</name>
    <name type="common">red pineapple</name>
    <dbReference type="NCBI Taxonomy" id="296719"/>
    <lineage>
        <taxon>Eukaryota</taxon>
        <taxon>Viridiplantae</taxon>
        <taxon>Streptophyta</taxon>
        <taxon>Embryophyta</taxon>
        <taxon>Tracheophyta</taxon>
        <taxon>Spermatophyta</taxon>
        <taxon>Magnoliopsida</taxon>
        <taxon>Liliopsida</taxon>
        <taxon>Poales</taxon>
        <taxon>Bromeliaceae</taxon>
        <taxon>Bromelioideae</taxon>
        <taxon>Ananas</taxon>
    </lineage>
</organism>
<dbReference type="AlphaFoldDB" id="A0A6V7PGG0"/>
<gene>
    <name evidence="2" type="ORF">CB5_LOCUS13034</name>
</gene>
<protein>
    <submittedName>
        <fullName evidence="2">Uncharacterized protein</fullName>
    </submittedName>
</protein>
<evidence type="ECO:0000313" key="2">
    <source>
        <dbReference type="EMBL" id="CAD1829823.1"/>
    </source>
</evidence>